<evidence type="ECO:0000313" key="2">
    <source>
        <dbReference type="EMBL" id="KAL1901190.1"/>
    </source>
</evidence>
<gene>
    <name evidence="2" type="ORF">Cpir12675_000556</name>
</gene>
<organism evidence="2 3">
    <name type="scientific">Ceratocystis pirilliformis</name>
    <dbReference type="NCBI Taxonomy" id="259994"/>
    <lineage>
        <taxon>Eukaryota</taxon>
        <taxon>Fungi</taxon>
        <taxon>Dikarya</taxon>
        <taxon>Ascomycota</taxon>
        <taxon>Pezizomycotina</taxon>
        <taxon>Sordariomycetes</taxon>
        <taxon>Hypocreomycetidae</taxon>
        <taxon>Microascales</taxon>
        <taxon>Ceratocystidaceae</taxon>
        <taxon>Ceratocystis</taxon>
    </lineage>
</organism>
<dbReference type="EMBL" id="JAWDJO010000007">
    <property type="protein sequence ID" value="KAL1901190.1"/>
    <property type="molecule type" value="Genomic_DNA"/>
</dbReference>
<feature type="compositionally biased region" description="Polar residues" evidence="1">
    <location>
        <begin position="9"/>
        <end position="20"/>
    </location>
</feature>
<evidence type="ECO:0000313" key="3">
    <source>
        <dbReference type="Proteomes" id="UP001583280"/>
    </source>
</evidence>
<proteinExistence type="predicted"/>
<accession>A0ABR3ZL81</accession>
<feature type="region of interest" description="Disordered" evidence="1">
    <location>
        <begin position="1"/>
        <end position="78"/>
    </location>
</feature>
<evidence type="ECO:0000256" key="1">
    <source>
        <dbReference type="SAM" id="MobiDB-lite"/>
    </source>
</evidence>
<sequence length="260" mass="27718">MRSLWDIKGTQSTGSTYLRKTSSATSSPLLLSRGSGPGSSQSSTVPLASPAQTPSAPTPSGDPCGATDTPDEIDTVSSDVDMIHESQPTHPIRSRTVNRHPRIRRTAAQVAAGIYVQATREQRNLAPQSRQSAEAAARAAQAAANATQTASNVTESSVIANEQANRDALNARTSVDQTEETARLIDARAAEHLLAIERASRATQVEVSIEEPPSPPCPTVHPASIEHCSGETHGVVPRRSQRLAEQNQWRSCYGLRTPVM</sequence>
<feature type="compositionally biased region" description="Low complexity" evidence="1">
    <location>
        <begin position="21"/>
        <end position="59"/>
    </location>
</feature>
<dbReference type="Proteomes" id="UP001583280">
    <property type="component" value="Unassembled WGS sequence"/>
</dbReference>
<comment type="caution">
    <text evidence="2">The sequence shown here is derived from an EMBL/GenBank/DDBJ whole genome shotgun (WGS) entry which is preliminary data.</text>
</comment>
<name>A0ABR3ZL81_9PEZI</name>
<reference evidence="2 3" key="1">
    <citation type="journal article" date="2024" name="IMA Fungus">
        <title>IMA Genome - F19 : A genome assembly and annotation guide to empower mycologists, including annotated draft genome sequences of Ceratocystis pirilliformis, Diaporthe australafricana, Fusarium ophioides, Paecilomyces lecythidis, and Sporothrix stenoceras.</title>
        <authorList>
            <person name="Aylward J."/>
            <person name="Wilson A.M."/>
            <person name="Visagie C.M."/>
            <person name="Spraker J."/>
            <person name="Barnes I."/>
            <person name="Buitendag C."/>
            <person name="Ceriani C."/>
            <person name="Del Mar Angel L."/>
            <person name="du Plessis D."/>
            <person name="Fuchs T."/>
            <person name="Gasser K."/>
            <person name="Kramer D."/>
            <person name="Li W."/>
            <person name="Munsamy K."/>
            <person name="Piso A."/>
            <person name="Price J.L."/>
            <person name="Sonnekus B."/>
            <person name="Thomas C."/>
            <person name="van der Nest A."/>
            <person name="van Dijk A."/>
            <person name="van Heerden A."/>
            <person name="van Vuuren N."/>
            <person name="Yilmaz N."/>
            <person name="Duong T.A."/>
            <person name="van der Merwe N.A."/>
            <person name="Wingfield M.J."/>
            <person name="Wingfield B.D."/>
        </authorList>
    </citation>
    <scope>NUCLEOTIDE SEQUENCE [LARGE SCALE GENOMIC DNA]</scope>
    <source>
        <strain evidence="2 3">CMW 12675</strain>
    </source>
</reference>
<protein>
    <submittedName>
        <fullName evidence="2">Uncharacterized protein</fullName>
    </submittedName>
</protein>
<keyword evidence="3" id="KW-1185">Reference proteome</keyword>